<reference evidence="1" key="1">
    <citation type="submission" date="2020-08" db="EMBL/GenBank/DDBJ databases">
        <title>Multicomponent nature underlies the extraordinary mechanical properties of spider dragline silk.</title>
        <authorList>
            <person name="Kono N."/>
            <person name="Nakamura H."/>
            <person name="Mori M."/>
            <person name="Yoshida Y."/>
            <person name="Ohtoshi R."/>
            <person name="Malay A.D."/>
            <person name="Moran D.A.P."/>
            <person name="Tomita M."/>
            <person name="Numata K."/>
            <person name="Arakawa K."/>
        </authorList>
    </citation>
    <scope>NUCLEOTIDE SEQUENCE</scope>
</reference>
<feature type="non-terminal residue" evidence="1">
    <location>
        <position position="1"/>
    </location>
</feature>
<protein>
    <submittedName>
        <fullName evidence="1">Uncharacterized protein</fullName>
    </submittedName>
</protein>
<name>A0A8X6USM7_NEPPI</name>
<dbReference type="AlphaFoldDB" id="A0A8X6USM7"/>
<evidence type="ECO:0000313" key="1">
    <source>
        <dbReference type="EMBL" id="GFU38778.1"/>
    </source>
</evidence>
<dbReference type="Proteomes" id="UP000887013">
    <property type="component" value="Unassembled WGS sequence"/>
</dbReference>
<organism evidence="1 2">
    <name type="scientific">Nephila pilipes</name>
    <name type="common">Giant wood spider</name>
    <name type="synonym">Nephila maculata</name>
    <dbReference type="NCBI Taxonomy" id="299642"/>
    <lineage>
        <taxon>Eukaryota</taxon>
        <taxon>Metazoa</taxon>
        <taxon>Ecdysozoa</taxon>
        <taxon>Arthropoda</taxon>
        <taxon>Chelicerata</taxon>
        <taxon>Arachnida</taxon>
        <taxon>Araneae</taxon>
        <taxon>Araneomorphae</taxon>
        <taxon>Entelegynae</taxon>
        <taxon>Araneoidea</taxon>
        <taxon>Nephilidae</taxon>
        <taxon>Nephila</taxon>
    </lineage>
</organism>
<gene>
    <name evidence="1" type="ORF">NPIL_10921</name>
</gene>
<sequence length="53" mass="5961">RWGGPPPKWLISGHGQLCAHVLWQVVQLDDTKRHCSIKPVVHYMKNGPTGICD</sequence>
<accession>A0A8X6USM7</accession>
<proteinExistence type="predicted"/>
<dbReference type="EMBL" id="BMAW01131282">
    <property type="protein sequence ID" value="GFU38778.1"/>
    <property type="molecule type" value="Genomic_DNA"/>
</dbReference>
<evidence type="ECO:0000313" key="2">
    <source>
        <dbReference type="Proteomes" id="UP000887013"/>
    </source>
</evidence>
<keyword evidence="2" id="KW-1185">Reference proteome</keyword>
<comment type="caution">
    <text evidence="1">The sequence shown here is derived from an EMBL/GenBank/DDBJ whole genome shotgun (WGS) entry which is preliminary data.</text>
</comment>